<dbReference type="Gene3D" id="2.60.40.150">
    <property type="entry name" value="C2 domain"/>
    <property type="match status" value="1"/>
</dbReference>
<dbReference type="InterPro" id="IPR035892">
    <property type="entry name" value="C2_domain_sf"/>
</dbReference>
<dbReference type="Gene3D" id="3.20.20.190">
    <property type="entry name" value="Phosphatidylinositol (PI) phosphodiesterase"/>
    <property type="match status" value="1"/>
</dbReference>
<dbReference type="GO" id="GO:0016042">
    <property type="term" value="P:lipid catabolic process"/>
    <property type="evidence" value="ECO:0007669"/>
    <property type="project" value="UniProtKB-KW"/>
</dbReference>
<name>A0A2J8T1Q4_PONAB</name>
<evidence type="ECO:0000259" key="7">
    <source>
        <dbReference type="PROSITE" id="PS50008"/>
    </source>
</evidence>
<dbReference type="InterPro" id="IPR001711">
    <property type="entry name" value="PLipase_C_Pinositol-sp_Y"/>
</dbReference>
<proteinExistence type="predicted"/>
<evidence type="ECO:0000256" key="1">
    <source>
        <dbReference type="ARBA" id="ARBA00001913"/>
    </source>
</evidence>
<dbReference type="EMBL" id="NDHI03003530">
    <property type="protein sequence ID" value="PNJ26963.1"/>
    <property type="molecule type" value="Genomic_DNA"/>
</dbReference>
<evidence type="ECO:0000256" key="4">
    <source>
        <dbReference type="ARBA" id="ARBA00023098"/>
    </source>
</evidence>
<accession>A0A2J8T1Q4</accession>
<gene>
    <name evidence="8" type="ORF">CR201_G0038632</name>
</gene>
<dbReference type="GO" id="GO:0035556">
    <property type="term" value="P:intracellular signal transduction"/>
    <property type="evidence" value="ECO:0007669"/>
    <property type="project" value="InterPro"/>
</dbReference>
<keyword evidence="4 6" id="KW-0443">Lipid metabolism</keyword>
<dbReference type="GO" id="GO:0060470">
    <property type="term" value="P:positive regulation of cytosolic calcium ion concentration involved in egg activation"/>
    <property type="evidence" value="ECO:0007669"/>
    <property type="project" value="TreeGrafter"/>
</dbReference>
<dbReference type="SUPFAM" id="SSF49562">
    <property type="entry name" value="C2 domain (Calcium/lipid-binding domain, CaLB)"/>
    <property type="match status" value="1"/>
</dbReference>
<dbReference type="PANTHER" id="PTHR10336">
    <property type="entry name" value="PHOSPHOINOSITIDE-SPECIFIC PHOSPHOLIPASE C FAMILY PROTEIN"/>
    <property type="match status" value="1"/>
</dbReference>
<dbReference type="Pfam" id="PF00387">
    <property type="entry name" value="PI-PLC-Y"/>
    <property type="match status" value="1"/>
</dbReference>
<evidence type="ECO:0000256" key="5">
    <source>
        <dbReference type="ARBA" id="ARBA00023674"/>
    </source>
</evidence>
<dbReference type="GO" id="GO:0004435">
    <property type="term" value="F:phosphatidylinositol-4,5-bisphosphate phospholipase C activity"/>
    <property type="evidence" value="ECO:0007669"/>
    <property type="project" value="UniProtKB-EC"/>
</dbReference>
<comment type="caution">
    <text evidence="8">The sequence shown here is derived from an EMBL/GenBank/DDBJ whole genome shotgun (WGS) entry which is preliminary data.</text>
</comment>
<organism evidence="8">
    <name type="scientific">Pongo abelii</name>
    <name type="common">Sumatran orangutan</name>
    <name type="synonym">Pongo pygmaeus abelii</name>
    <dbReference type="NCBI Taxonomy" id="9601"/>
    <lineage>
        <taxon>Eukaryota</taxon>
        <taxon>Metazoa</taxon>
        <taxon>Chordata</taxon>
        <taxon>Craniata</taxon>
        <taxon>Vertebrata</taxon>
        <taxon>Euteleostomi</taxon>
        <taxon>Mammalia</taxon>
        <taxon>Eutheria</taxon>
        <taxon>Euarchontoglires</taxon>
        <taxon>Primates</taxon>
        <taxon>Haplorrhini</taxon>
        <taxon>Catarrhini</taxon>
        <taxon>Hominidae</taxon>
        <taxon>Pongo</taxon>
    </lineage>
</organism>
<dbReference type="SMART" id="SM00149">
    <property type="entry name" value="PLCYc"/>
    <property type="match status" value="1"/>
</dbReference>
<dbReference type="EC" id="3.1.4.11" evidence="6"/>
<evidence type="ECO:0000256" key="6">
    <source>
        <dbReference type="RuleBase" id="RU361133"/>
    </source>
</evidence>
<reference evidence="8" key="1">
    <citation type="submission" date="2017-12" db="EMBL/GenBank/DDBJ databases">
        <title>High-resolution comparative analysis of great ape genomes.</title>
        <authorList>
            <person name="Pollen A."/>
            <person name="Hastie A."/>
            <person name="Hormozdiari F."/>
            <person name="Dougherty M."/>
            <person name="Liu R."/>
            <person name="Chaisson M."/>
            <person name="Hoppe E."/>
            <person name="Hill C."/>
            <person name="Pang A."/>
            <person name="Hillier L."/>
            <person name="Baker C."/>
            <person name="Armstrong J."/>
            <person name="Shendure J."/>
            <person name="Paten B."/>
            <person name="Wilson R."/>
            <person name="Chao H."/>
            <person name="Schneider V."/>
            <person name="Ventura M."/>
            <person name="Kronenberg Z."/>
            <person name="Murali S."/>
            <person name="Gordon D."/>
            <person name="Cantsilieris S."/>
            <person name="Munson K."/>
            <person name="Nelson B."/>
            <person name="Raja A."/>
            <person name="Underwood J."/>
            <person name="Diekhans M."/>
            <person name="Fiddes I."/>
            <person name="Haussler D."/>
            <person name="Eichler E."/>
        </authorList>
    </citation>
    <scope>NUCLEOTIDE SEQUENCE [LARGE SCALE GENOMIC DNA]</scope>
    <source>
        <strain evidence="8">Susie</strain>
    </source>
</reference>
<dbReference type="GO" id="GO:0005634">
    <property type="term" value="C:nucleus"/>
    <property type="evidence" value="ECO:0007669"/>
    <property type="project" value="TreeGrafter"/>
</dbReference>
<sequence length="266" mass="30427">GYTLTSKLLFKTVIQAIQKYAFMALKFKILVKNKKIGTLKETRERKGSDKRGDNQDKETGVKKLPGVMLFKKKKTRKLKIALALSDLVIYTKAEKFKSFQHSRLYQQFNENNSIGETQARKLSKLRVHEFIFHTRKFITRIYPKATRADSSNFNPQEFWNIGCQMVALNFQTPGLPMDLQNGKFLDNGGSGYILKPQFLRESKSYFNPSNIKEGMPITLTIRLISGIQLPLTHSSSNKGDSLVIIEVFGVPNDQMKQQTRVIKKNG</sequence>
<feature type="non-terminal residue" evidence="8">
    <location>
        <position position="266"/>
    </location>
</feature>
<protein>
    <recommendedName>
        <fullName evidence="6">Phosphoinositide phospholipase C</fullName>
        <ecNumber evidence="6">3.1.4.11</ecNumber>
    </recommendedName>
</protein>
<keyword evidence="3" id="KW-0106">Calcium</keyword>
<comment type="catalytic activity">
    <reaction evidence="5">
        <text>a 1,2-diacyl-sn-glycero-3-phospho-(1D-myo-inositol-4,5-bisphosphate) + H2O = 1D-myo-inositol 1,4,5-trisphosphate + a 1,2-diacyl-sn-glycerol + H(+)</text>
        <dbReference type="Rhea" id="RHEA:33179"/>
        <dbReference type="ChEBI" id="CHEBI:15377"/>
        <dbReference type="ChEBI" id="CHEBI:15378"/>
        <dbReference type="ChEBI" id="CHEBI:17815"/>
        <dbReference type="ChEBI" id="CHEBI:58456"/>
        <dbReference type="ChEBI" id="CHEBI:203600"/>
        <dbReference type="EC" id="3.1.4.11"/>
    </reaction>
    <physiologicalReaction direction="left-to-right" evidence="5">
        <dbReference type="Rhea" id="RHEA:33180"/>
    </physiologicalReaction>
</comment>
<dbReference type="PRINTS" id="PR00390">
    <property type="entry name" value="PHPHLIPASEC"/>
</dbReference>
<dbReference type="InterPro" id="IPR001192">
    <property type="entry name" value="PI-PLC_fam"/>
</dbReference>
<dbReference type="PROSITE" id="PS50008">
    <property type="entry name" value="PIPLC_Y_DOMAIN"/>
    <property type="match status" value="1"/>
</dbReference>
<feature type="non-terminal residue" evidence="8">
    <location>
        <position position="1"/>
    </location>
</feature>
<dbReference type="PROSITE" id="PS50007">
    <property type="entry name" value="PIPLC_X_DOMAIN"/>
    <property type="match status" value="1"/>
</dbReference>
<keyword evidence="2 6" id="KW-0378">Hydrolase</keyword>
<evidence type="ECO:0000256" key="3">
    <source>
        <dbReference type="ARBA" id="ARBA00022837"/>
    </source>
</evidence>
<keyword evidence="6" id="KW-0442">Lipid degradation</keyword>
<evidence type="ECO:0000313" key="8">
    <source>
        <dbReference type="EMBL" id="PNJ26963.1"/>
    </source>
</evidence>
<dbReference type="AlphaFoldDB" id="A0A2J8T1Q4"/>
<dbReference type="PANTHER" id="PTHR10336:SF29">
    <property type="entry name" value="1-PHOSPHATIDYLINOSITOL 4,5-BISPHOSPHATE PHOSPHODIESTERASE ZETA-1"/>
    <property type="match status" value="1"/>
</dbReference>
<dbReference type="InterPro" id="IPR017946">
    <property type="entry name" value="PLC-like_Pdiesterase_TIM-brl"/>
</dbReference>
<comment type="cofactor">
    <cofactor evidence="1">
        <name>Ca(2+)</name>
        <dbReference type="ChEBI" id="CHEBI:29108"/>
    </cofactor>
</comment>
<feature type="domain" description="PI-PLC Y-box" evidence="7">
    <location>
        <begin position="84"/>
        <end position="200"/>
    </location>
</feature>
<dbReference type="SUPFAM" id="SSF51695">
    <property type="entry name" value="PLC-like phosphodiesterases"/>
    <property type="match status" value="1"/>
</dbReference>
<evidence type="ECO:0000256" key="2">
    <source>
        <dbReference type="ARBA" id="ARBA00022801"/>
    </source>
</evidence>